<keyword evidence="5" id="KW-1185">Reference proteome</keyword>
<dbReference type="InterPro" id="IPR011990">
    <property type="entry name" value="TPR-like_helical_dom_sf"/>
</dbReference>
<evidence type="ECO:0008006" key="6">
    <source>
        <dbReference type="Google" id="ProtNLM"/>
    </source>
</evidence>
<gene>
    <name evidence="4" type="ORF">SSX86_000856</name>
</gene>
<sequence length="260" mass="29130">MFRRRVTGNHRPPSPSPSPCSTVTHHHPPHLSLLADKCTSMRQLQQIHAQMLVSATIHDHFAASRLLSFSALSPHPDLTYASKLFHTLHHPNMFMWNTLIRGLALSPNPHQSLLLFIKMRRKGVTPGKHTFPFLLKACFSLQSVESCKQVHSQVLKYGLDLDLHVVNSLIRGYSVCSSLGDARQVFDEMPERNVNIWTTMVCGYAQNDHAGEAITLFNEMVGRRFEPSGPSLSSVLSACAQIRVFRHGGKDSWIYIGEGV</sequence>
<evidence type="ECO:0000313" key="4">
    <source>
        <dbReference type="EMBL" id="KAK9079186.1"/>
    </source>
</evidence>
<dbReference type="GO" id="GO:0003723">
    <property type="term" value="F:RNA binding"/>
    <property type="evidence" value="ECO:0007669"/>
    <property type="project" value="InterPro"/>
</dbReference>
<evidence type="ECO:0000256" key="2">
    <source>
        <dbReference type="PROSITE-ProRule" id="PRU00708"/>
    </source>
</evidence>
<dbReference type="Gene3D" id="1.25.40.10">
    <property type="entry name" value="Tetratricopeptide repeat domain"/>
    <property type="match status" value="1"/>
</dbReference>
<dbReference type="EMBL" id="JBCNJP010000003">
    <property type="protein sequence ID" value="KAK9079186.1"/>
    <property type="molecule type" value="Genomic_DNA"/>
</dbReference>
<dbReference type="PANTHER" id="PTHR47926:SF393">
    <property type="entry name" value="REPEAT-CONTAINING PROTEIN, PUTATIVE-RELATED"/>
    <property type="match status" value="1"/>
</dbReference>
<accession>A0AAP0HBZ5</accession>
<evidence type="ECO:0000313" key="5">
    <source>
        <dbReference type="Proteomes" id="UP001408789"/>
    </source>
</evidence>
<feature type="repeat" description="PPR" evidence="2">
    <location>
        <begin position="193"/>
        <end position="227"/>
    </location>
</feature>
<name>A0AAP0HBZ5_9ASTR</name>
<dbReference type="FunFam" id="1.25.40.10:FF:000470">
    <property type="entry name" value="Pentatricopeptide repeat-containing protein At5g66520"/>
    <property type="match status" value="1"/>
</dbReference>
<reference evidence="4 5" key="1">
    <citation type="submission" date="2024-04" db="EMBL/GenBank/DDBJ databases">
        <title>The reference genome of an endangered Asteraceae, Deinandra increscens subsp. villosa, native to the Central Coast of California.</title>
        <authorList>
            <person name="Guilliams M."/>
            <person name="Hasenstab-Lehman K."/>
            <person name="Meyer R."/>
            <person name="Mcevoy S."/>
        </authorList>
    </citation>
    <scope>NUCLEOTIDE SEQUENCE [LARGE SCALE GENOMIC DNA]</scope>
    <source>
        <tissue evidence="4">Leaf</tissue>
    </source>
</reference>
<dbReference type="Pfam" id="PF13041">
    <property type="entry name" value="PPR_2"/>
    <property type="match status" value="2"/>
</dbReference>
<feature type="region of interest" description="Disordered" evidence="3">
    <location>
        <begin position="1"/>
        <end position="26"/>
    </location>
</feature>
<evidence type="ECO:0000256" key="3">
    <source>
        <dbReference type="SAM" id="MobiDB-lite"/>
    </source>
</evidence>
<proteinExistence type="predicted"/>
<dbReference type="PROSITE" id="PS51375">
    <property type="entry name" value="PPR"/>
    <property type="match status" value="3"/>
</dbReference>
<dbReference type="NCBIfam" id="TIGR00756">
    <property type="entry name" value="PPR"/>
    <property type="match status" value="2"/>
</dbReference>
<evidence type="ECO:0000256" key="1">
    <source>
        <dbReference type="ARBA" id="ARBA00022737"/>
    </source>
</evidence>
<dbReference type="PANTHER" id="PTHR47926">
    <property type="entry name" value="PENTATRICOPEPTIDE REPEAT-CONTAINING PROTEIN"/>
    <property type="match status" value="1"/>
</dbReference>
<keyword evidence="1" id="KW-0677">Repeat</keyword>
<dbReference type="Proteomes" id="UP001408789">
    <property type="component" value="Unassembled WGS sequence"/>
</dbReference>
<dbReference type="GO" id="GO:0009451">
    <property type="term" value="P:RNA modification"/>
    <property type="evidence" value="ECO:0007669"/>
    <property type="project" value="InterPro"/>
</dbReference>
<organism evidence="4 5">
    <name type="scientific">Deinandra increscens subsp. villosa</name>
    <dbReference type="NCBI Taxonomy" id="3103831"/>
    <lineage>
        <taxon>Eukaryota</taxon>
        <taxon>Viridiplantae</taxon>
        <taxon>Streptophyta</taxon>
        <taxon>Embryophyta</taxon>
        <taxon>Tracheophyta</taxon>
        <taxon>Spermatophyta</taxon>
        <taxon>Magnoliopsida</taxon>
        <taxon>eudicotyledons</taxon>
        <taxon>Gunneridae</taxon>
        <taxon>Pentapetalae</taxon>
        <taxon>asterids</taxon>
        <taxon>campanulids</taxon>
        <taxon>Asterales</taxon>
        <taxon>Asteraceae</taxon>
        <taxon>Asteroideae</taxon>
        <taxon>Heliantheae alliance</taxon>
        <taxon>Madieae</taxon>
        <taxon>Madiinae</taxon>
        <taxon>Deinandra</taxon>
    </lineage>
</organism>
<feature type="repeat" description="PPR" evidence="2">
    <location>
        <begin position="162"/>
        <end position="192"/>
    </location>
</feature>
<comment type="caution">
    <text evidence="4">The sequence shown here is derived from an EMBL/GenBank/DDBJ whole genome shotgun (WGS) entry which is preliminary data.</text>
</comment>
<feature type="repeat" description="PPR" evidence="2">
    <location>
        <begin position="92"/>
        <end position="126"/>
    </location>
</feature>
<protein>
    <recommendedName>
        <fullName evidence="6">Pentatricopeptide repeat-containing protein</fullName>
    </recommendedName>
</protein>
<dbReference type="AlphaFoldDB" id="A0AAP0HBZ5"/>
<dbReference type="InterPro" id="IPR002885">
    <property type="entry name" value="PPR_rpt"/>
</dbReference>
<dbReference type="InterPro" id="IPR046960">
    <property type="entry name" value="PPR_At4g14850-like_plant"/>
</dbReference>